<protein>
    <submittedName>
        <fullName evidence="2">Uncharacterized protein</fullName>
    </submittedName>
</protein>
<dbReference type="AlphaFoldDB" id="A0A9J5XGT8"/>
<feature type="transmembrane region" description="Helical" evidence="1">
    <location>
        <begin position="23"/>
        <end position="49"/>
    </location>
</feature>
<keyword evidence="1" id="KW-1133">Transmembrane helix</keyword>
<dbReference type="EMBL" id="JACXVP010000009">
    <property type="protein sequence ID" value="KAG5587569.1"/>
    <property type="molecule type" value="Genomic_DNA"/>
</dbReference>
<gene>
    <name evidence="2" type="ORF">H5410_048003</name>
</gene>
<keyword evidence="1" id="KW-0472">Membrane</keyword>
<evidence type="ECO:0000313" key="2">
    <source>
        <dbReference type="EMBL" id="KAG5587569.1"/>
    </source>
</evidence>
<keyword evidence="3" id="KW-1185">Reference proteome</keyword>
<evidence type="ECO:0000313" key="3">
    <source>
        <dbReference type="Proteomes" id="UP000824120"/>
    </source>
</evidence>
<feature type="transmembrane region" description="Helical" evidence="1">
    <location>
        <begin position="95"/>
        <end position="112"/>
    </location>
</feature>
<reference evidence="2 3" key="1">
    <citation type="submission" date="2020-09" db="EMBL/GenBank/DDBJ databases">
        <title>De no assembly of potato wild relative species, Solanum commersonii.</title>
        <authorList>
            <person name="Cho K."/>
        </authorList>
    </citation>
    <scope>NUCLEOTIDE SEQUENCE [LARGE SCALE GENOMIC DNA]</scope>
    <source>
        <strain evidence="2">LZ3.2</strain>
        <tissue evidence="2">Leaf</tissue>
    </source>
</reference>
<dbReference type="Proteomes" id="UP000824120">
    <property type="component" value="Chromosome 9"/>
</dbReference>
<accession>A0A9J5XGT8</accession>
<keyword evidence="1" id="KW-0812">Transmembrane</keyword>
<name>A0A9J5XGT8_SOLCO</name>
<organism evidence="2 3">
    <name type="scientific">Solanum commersonii</name>
    <name type="common">Commerson's wild potato</name>
    <name type="synonym">Commerson's nightshade</name>
    <dbReference type="NCBI Taxonomy" id="4109"/>
    <lineage>
        <taxon>Eukaryota</taxon>
        <taxon>Viridiplantae</taxon>
        <taxon>Streptophyta</taxon>
        <taxon>Embryophyta</taxon>
        <taxon>Tracheophyta</taxon>
        <taxon>Spermatophyta</taxon>
        <taxon>Magnoliopsida</taxon>
        <taxon>eudicotyledons</taxon>
        <taxon>Gunneridae</taxon>
        <taxon>Pentapetalae</taxon>
        <taxon>asterids</taxon>
        <taxon>lamiids</taxon>
        <taxon>Solanales</taxon>
        <taxon>Solanaceae</taxon>
        <taxon>Solanoideae</taxon>
        <taxon>Solaneae</taxon>
        <taxon>Solanum</taxon>
    </lineage>
</organism>
<proteinExistence type="predicted"/>
<sequence>MDCVVCYDDEVAPTKIEKFYGGFIVWVYIIQVIVRRLAVLMLSWLGLWAMFTRDRAYEIVHIILVKCFAYGRWLISVQPEELIALHDCYNALHRSLMYLLLLVLTLASTQWCRLTALSDPAYYPSSD</sequence>
<evidence type="ECO:0000256" key="1">
    <source>
        <dbReference type="SAM" id="Phobius"/>
    </source>
</evidence>
<comment type="caution">
    <text evidence="2">The sequence shown here is derived from an EMBL/GenBank/DDBJ whole genome shotgun (WGS) entry which is preliminary data.</text>
</comment>